<protein>
    <submittedName>
        <fullName evidence="1">Uncharacterized protein</fullName>
    </submittedName>
</protein>
<sequence length="141" mass="15520">MGGKNEITNTFKPGDLIVHNPGGERYVMQSDNFSGRYDVAHPLEASEAVGEWAKVEGTPSVEALDKEGFKAHRPVGRIWAVTVTSSDIAQWFPSGQFMAAWGTPMAVEVDDMLCVPHPTGGEVYRIEKTAFETTYKLDNDE</sequence>
<accession>A0A7S2FVF1</accession>
<gene>
    <name evidence="1" type="ORF">FPAR1323_LOCUS8522</name>
</gene>
<name>A0A7S2FVF1_9STRA</name>
<dbReference type="Pfam" id="PF14083">
    <property type="entry name" value="PGDYG"/>
    <property type="match status" value="1"/>
</dbReference>
<dbReference type="EMBL" id="HBGT01015955">
    <property type="protein sequence ID" value="CAD9415230.1"/>
    <property type="molecule type" value="Transcribed_RNA"/>
</dbReference>
<dbReference type="AlphaFoldDB" id="A0A7S2FVF1"/>
<evidence type="ECO:0000313" key="1">
    <source>
        <dbReference type="EMBL" id="CAD9415230.1"/>
    </source>
</evidence>
<proteinExistence type="predicted"/>
<organism evidence="1">
    <name type="scientific">Florenciella parvula</name>
    <dbReference type="NCBI Taxonomy" id="236787"/>
    <lineage>
        <taxon>Eukaryota</taxon>
        <taxon>Sar</taxon>
        <taxon>Stramenopiles</taxon>
        <taxon>Ochrophyta</taxon>
        <taxon>Dictyochophyceae</taxon>
        <taxon>Florenciellales</taxon>
        <taxon>Florenciella</taxon>
    </lineage>
</organism>
<reference evidence="1" key="1">
    <citation type="submission" date="2021-01" db="EMBL/GenBank/DDBJ databases">
        <authorList>
            <person name="Corre E."/>
            <person name="Pelletier E."/>
            <person name="Niang G."/>
            <person name="Scheremetjew M."/>
            <person name="Finn R."/>
            <person name="Kale V."/>
            <person name="Holt S."/>
            <person name="Cochrane G."/>
            <person name="Meng A."/>
            <person name="Brown T."/>
            <person name="Cohen L."/>
        </authorList>
    </citation>
    <scope>NUCLEOTIDE SEQUENCE</scope>
    <source>
        <strain evidence="1">RCC1693</strain>
    </source>
</reference>
<dbReference type="InterPro" id="IPR025688">
    <property type="entry name" value="PGDYG_prot"/>
</dbReference>